<evidence type="ECO:0000256" key="1">
    <source>
        <dbReference type="SAM" id="MobiDB-lite"/>
    </source>
</evidence>
<protein>
    <recommendedName>
        <fullName evidence="3">CAAX prenyl protease 2/Lysostaphin resistance protein A-like domain-containing protein</fullName>
    </recommendedName>
</protein>
<keyword evidence="2" id="KW-0732">Signal</keyword>
<dbReference type="InterPro" id="IPR003675">
    <property type="entry name" value="Rce1/LyrA-like_dom"/>
</dbReference>
<feature type="signal peptide" evidence="2">
    <location>
        <begin position="1"/>
        <end position="16"/>
    </location>
</feature>
<sequence>MRVSSLVLCALCAVDASRQRPFSGSRLAKPAQPLTPARTSRPEGPAPTSAGVQAVDAPLLARLVGTQMLVGYTIFTGGIGAQVLHAHAHLDSASVWLIGGLGALPLLALGRVIETSPSSALVEINASTNRLALRMFGPRAQPILALSLSAALGALVGVVEETLFRGQLLPSLSAYATTHGLEHDEAKLAAVAASALVFALAHINVLGGLKQIASKETGVTVALQLATGAWFGALSIATGQLGTAIVAHGVYDACTLYGTHLRVTRQVSRATARGLAALRLPALAGWLAARGASWTENASRLFFLLDGDGDGEVSAAEARSGGITFGLCDETIAALEARAANGGLQLGAFFDAVADLSNAGAKARAHACGGE</sequence>
<reference evidence="4" key="1">
    <citation type="submission" date="2021-05" db="EMBL/GenBank/DDBJ databases">
        <title>The genome of the haptophyte Pavlova lutheri (Diacronema luteri, Pavlovales) - a model for lipid biosynthesis in eukaryotic algae.</title>
        <authorList>
            <person name="Hulatt C.J."/>
            <person name="Posewitz M.C."/>
        </authorList>
    </citation>
    <scope>NUCLEOTIDE SEQUENCE</scope>
    <source>
        <strain evidence="4">NIVA-4/92</strain>
    </source>
</reference>
<dbReference type="AlphaFoldDB" id="A0A8J6C7K9"/>
<gene>
    <name evidence="4" type="ORF">KFE25_003660</name>
</gene>
<feature type="domain" description="CAAX prenyl protease 2/Lysostaphin resistance protein A-like" evidence="3">
    <location>
        <begin position="146"/>
        <end position="253"/>
    </location>
</feature>
<name>A0A8J6C7K9_DIALT</name>
<evidence type="ECO:0000259" key="3">
    <source>
        <dbReference type="Pfam" id="PF02517"/>
    </source>
</evidence>
<feature type="region of interest" description="Disordered" evidence="1">
    <location>
        <begin position="23"/>
        <end position="50"/>
    </location>
</feature>
<proteinExistence type="predicted"/>
<organism evidence="4 5">
    <name type="scientific">Diacronema lutheri</name>
    <name type="common">Unicellular marine alga</name>
    <name type="synonym">Monochrysis lutheri</name>
    <dbReference type="NCBI Taxonomy" id="2081491"/>
    <lineage>
        <taxon>Eukaryota</taxon>
        <taxon>Haptista</taxon>
        <taxon>Haptophyta</taxon>
        <taxon>Pavlovophyceae</taxon>
        <taxon>Pavlovales</taxon>
        <taxon>Pavlovaceae</taxon>
        <taxon>Diacronema</taxon>
    </lineage>
</organism>
<evidence type="ECO:0000313" key="5">
    <source>
        <dbReference type="Proteomes" id="UP000751190"/>
    </source>
</evidence>
<keyword evidence="5" id="KW-1185">Reference proteome</keyword>
<dbReference type="GO" id="GO:0080120">
    <property type="term" value="P:CAAX-box protein maturation"/>
    <property type="evidence" value="ECO:0007669"/>
    <property type="project" value="UniProtKB-ARBA"/>
</dbReference>
<feature type="chain" id="PRO_5035195030" description="CAAX prenyl protease 2/Lysostaphin resistance protein A-like domain-containing protein" evidence="2">
    <location>
        <begin position="17"/>
        <end position="371"/>
    </location>
</feature>
<evidence type="ECO:0000313" key="4">
    <source>
        <dbReference type="EMBL" id="KAG8461091.1"/>
    </source>
</evidence>
<dbReference type="OrthoDB" id="444540at2759"/>
<dbReference type="GO" id="GO:0004175">
    <property type="term" value="F:endopeptidase activity"/>
    <property type="evidence" value="ECO:0007669"/>
    <property type="project" value="UniProtKB-ARBA"/>
</dbReference>
<dbReference type="Proteomes" id="UP000751190">
    <property type="component" value="Unassembled WGS sequence"/>
</dbReference>
<dbReference type="Pfam" id="PF02517">
    <property type="entry name" value="Rce1-like"/>
    <property type="match status" value="1"/>
</dbReference>
<accession>A0A8J6C7K9</accession>
<comment type="caution">
    <text evidence="4">The sequence shown here is derived from an EMBL/GenBank/DDBJ whole genome shotgun (WGS) entry which is preliminary data.</text>
</comment>
<dbReference type="EMBL" id="JAGTXO010000028">
    <property type="protein sequence ID" value="KAG8461091.1"/>
    <property type="molecule type" value="Genomic_DNA"/>
</dbReference>
<evidence type="ECO:0000256" key="2">
    <source>
        <dbReference type="SAM" id="SignalP"/>
    </source>
</evidence>